<evidence type="ECO:0000256" key="1">
    <source>
        <dbReference type="ARBA" id="ARBA00004442"/>
    </source>
</evidence>
<evidence type="ECO:0000256" key="3">
    <source>
        <dbReference type="ARBA" id="ARBA00022448"/>
    </source>
</evidence>
<dbReference type="PROSITE" id="PS01081">
    <property type="entry name" value="HTH_TETR_1"/>
    <property type="match status" value="1"/>
</dbReference>
<dbReference type="Gene3D" id="1.10.357.10">
    <property type="entry name" value="Tetracycline Repressor, domain 2"/>
    <property type="match status" value="1"/>
</dbReference>
<evidence type="ECO:0000259" key="14">
    <source>
        <dbReference type="PROSITE" id="PS50977"/>
    </source>
</evidence>
<keyword evidence="15" id="KW-0614">Plasmid</keyword>
<dbReference type="Proteomes" id="UP000019151">
    <property type="component" value="Plasmid 2"/>
</dbReference>
<dbReference type="PROSITE" id="PS50977">
    <property type="entry name" value="HTH_TETR_2"/>
    <property type="match status" value="1"/>
</dbReference>
<name>W0RT63_9BACT</name>
<dbReference type="RefSeq" id="WP_025414956.1">
    <property type="nucleotide sequence ID" value="NZ_CP007130.1"/>
</dbReference>
<comment type="subcellular location">
    <subcellularLocation>
        <location evidence="1">Cell outer membrane</location>
    </subcellularLocation>
</comment>
<dbReference type="KEGG" id="gba:J421_6127"/>
<dbReference type="InterPro" id="IPR001647">
    <property type="entry name" value="HTH_TetR"/>
</dbReference>
<evidence type="ECO:0000256" key="11">
    <source>
        <dbReference type="PROSITE-ProRule" id="PRU00335"/>
    </source>
</evidence>
<dbReference type="HOGENOM" id="CLU_397280_0_0_0"/>
<evidence type="ECO:0000256" key="8">
    <source>
        <dbReference type="ARBA" id="ARBA00023136"/>
    </source>
</evidence>
<evidence type="ECO:0000256" key="10">
    <source>
        <dbReference type="ARBA" id="ARBA00023237"/>
    </source>
</evidence>
<dbReference type="PRINTS" id="PR00455">
    <property type="entry name" value="HTHTETR"/>
</dbReference>
<comment type="similarity">
    <text evidence="2">Belongs to the outer membrane factor (OMF) (TC 1.B.17) family.</text>
</comment>
<dbReference type="Pfam" id="PF00440">
    <property type="entry name" value="TetR_N"/>
    <property type="match status" value="1"/>
</dbReference>
<dbReference type="eggNOG" id="COG1309">
    <property type="taxonomic scope" value="Bacteria"/>
</dbReference>
<keyword evidence="16" id="KW-1185">Reference proteome</keyword>
<evidence type="ECO:0000256" key="9">
    <source>
        <dbReference type="ARBA" id="ARBA00023163"/>
    </source>
</evidence>
<dbReference type="InterPro" id="IPR009057">
    <property type="entry name" value="Homeodomain-like_sf"/>
</dbReference>
<dbReference type="InterPro" id="IPR051906">
    <property type="entry name" value="TolC-like"/>
</dbReference>
<sequence>MTETHTPGASWHERQRGLRETAILDAAAALMAEHGYAATSVDDIAAHVGVSKPTLYQHFPSKDAIAQAVLVRNLSRAEERLAAAEADIAAGERARARLERHLRDAIGVHNALWGTRAQLPGALRDAPALRKRRERVWARYGRMIDTCKAEGDCRTDVPTALLVRHIVRVFRGDYADLIADGTVTLEALAEILVSLLFDGMAPRAAPRPTSRKRTVPRRALALAALSLVAHAVLLDAQPTTPASTRPLTLADVVDAALRANPTARAAAAEARVAAEQYAAARGSWLPTLTFAPSFVAAQSASSGGGAGGGAPSLGGAQRVTFGPSVNLSYLLFDVGGRAGTVGAARETASVLSLTRDATVQQTLLQAEQAYFGYQAARALSDAQEANVRTATASRDAAVGRYHAGLATVADTLQTATALAQARVAAVSARTGLAAARATLATAMGARADTPFAVAIEPAPDADATRAATAALTANVDSLVAHALRERPDVSAAGANAAVAGERVRVARSALLPSVQVGASAGHVVANQANLAGQSYNVQLGLALPLFDGGARHADLDAARAEQEAAQLRAEAVRTGVVNQVVASADALRLAGDQVATSAALLASAVSSEEVARGRYTEGVGSVVDLVTAQGALATARAQAAQSRWGWASALAELSRDAGILGAAGELPAVAAPAVPPTTRPGAAAPTIIPSSSR</sequence>
<evidence type="ECO:0000256" key="2">
    <source>
        <dbReference type="ARBA" id="ARBA00007613"/>
    </source>
</evidence>
<keyword evidence="9" id="KW-0804">Transcription</keyword>
<dbReference type="Gene3D" id="1.20.1600.10">
    <property type="entry name" value="Outer membrane efflux proteins (OEP)"/>
    <property type="match status" value="1"/>
</dbReference>
<dbReference type="FunFam" id="1.10.10.60:FF:000141">
    <property type="entry name" value="TetR family transcriptional regulator"/>
    <property type="match status" value="1"/>
</dbReference>
<evidence type="ECO:0000256" key="7">
    <source>
        <dbReference type="ARBA" id="ARBA00023125"/>
    </source>
</evidence>
<dbReference type="InterPro" id="IPR036271">
    <property type="entry name" value="Tet_transcr_reg_TetR-rel_C_sf"/>
</dbReference>
<keyword evidence="8" id="KW-0472">Membrane</keyword>
<dbReference type="GO" id="GO:0015562">
    <property type="term" value="F:efflux transmembrane transporter activity"/>
    <property type="evidence" value="ECO:0007669"/>
    <property type="project" value="InterPro"/>
</dbReference>
<dbReference type="SUPFAM" id="SSF56954">
    <property type="entry name" value="Outer membrane efflux proteins (OEP)"/>
    <property type="match status" value="1"/>
</dbReference>
<dbReference type="GO" id="GO:0009279">
    <property type="term" value="C:cell outer membrane"/>
    <property type="evidence" value="ECO:0007669"/>
    <property type="project" value="UniProtKB-SubCell"/>
</dbReference>
<dbReference type="PANTHER" id="PTHR30026">
    <property type="entry name" value="OUTER MEMBRANE PROTEIN TOLC"/>
    <property type="match status" value="1"/>
</dbReference>
<dbReference type="InterPro" id="IPR023772">
    <property type="entry name" value="DNA-bd_HTH_TetR-type_CS"/>
</dbReference>
<evidence type="ECO:0000256" key="6">
    <source>
        <dbReference type="ARBA" id="ARBA00023015"/>
    </source>
</evidence>
<proteinExistence type="inferred from homology"/>
<dbReference type="AlphaFoldDB" id="W0RT63"/>
<dbReference type="EMBL" id="CP007130">
    <property type="protein sequence ID" value="AHG93662.1"/>
    <property type="molecule type" value="Genomic_DNA"/>
</dbReference>
<evidence type="ECO:0000313" key="15">
    <source>
        <dbReference type="EMBL" id="AHG93662.1"/>
    </source>
</evidence>
<dbReference type="GO" id="GO:1990281">
    <property type="term" value="C:efflux pump complex"/>
    <property type="evidence" value="ECO:0007669"/>
    <property type="project" value="TreeGrafter"/>
</dbReference>
<dbReference type="InParanoid" id="W0RT63"/>
<keyword evidence="10" id="KW-0998">Cell outer membrane</keyword>
<accession>W0RT63</accession>
<protein>
    <submittedName>
        <fullName evidence="15">Outer membrane efflux protein</fullName>
    </submittedName>
</protein>
<dbReference type="InterPro" id="IPR003423">
    <property type="entry name" value="OMP_efflux"/>
</dbReference>
<keyword evidence="4" id="KW-1134">Transmembrane beta strand</keyword>
<dbReference type="eggNOG" id="COG1538">
    <property type="taxonomic scope" value="Bacteria"/>
</dbReference>
<feature type="domain" description="HTH tetR-type" evidence="14">
    <location>
        <begin position="17"/>
        <end position="77"/>
    </location>
</feature>
<dbReference type="PANTHER" id="PTHR30026:SF20">
    <property type="entry name" value="OUTER MEMBRANE PROTEIN TOLC"/>
    <property type="match status" value="1"/>
</dbReference>
<dbReference type="Pfam" id="PF02321">
    <property type="entry name" value="OEP"/>
    <property type="match status" value="2"/>
</dbReference>
<keyword evidence="7 11" id="KW-0238">DNA-binding</keyword>
<evidence type="ECO:0000256" key="4">
    <source>
        <dbReference type="ARBA" id="ARBA00022452"/>
    </source>
</evidence>
<feature type="DNA-binding region" description="H-T-H motif" evidence="11">
    <location>
        <begin position="40"/>
        <end position="59"/>
    </location>
</feature>
<evidence type="ECO:0000313" key="16">
    <source>
        <dbReference type="Proteomes" id="UP000019151"/>
    </source>
</evidence>
<reference evidence="15 16" key="1">
    <citation type="journal article" date="2014" name="Genome Announc.">
        <title>Genome Sequence and Methylome of Soil Bacterium Gemmatirosa kalamazoonensis KBS708T, a Member of the Rarely Cultivated Gemmatimonadetes Phylum.</title>
        <authorList>
            <person name="Debruyn J.M."/>
            <person name="Radosevich M."/>
            <person name="Wommack K.E."/>
            <person name="Polson S.W."/>
            <person name="Hauser L.J."/>
            <person name="Fawaz M.N."/>
            <person name="Korlach J."/>
            <person name="Tsai Y.C."/>
        </authorList>
    </citation>
    <scope>NUCLEOTIDE SEQUENCE [LARGE SCALE GENOMIC DNA]</scope>
    <source>
        <strain evidence="15 16">KBS708</strain>
        <plasmid evidence="16">Plasmid 2</plasmid>
    </source>
</reference>
<dbReference type="SUPFAM" id="SSF48498">
    <property type="entry name" value="Tetracyclin repressor-like, C-terminal domain"/>
    <property type="match status" value="1"/>
</dbReference>
<keyword evidence="3" id="KW-0813">Transport</keyword>
<keyword evidence="5" id="KW-0812">Transmembrane</keyword>
<organism evidence="15 16">
    <name type="scientific">Gemmatirosa kalamazoonensis</name>
    <dbReference type="NCBI Taxonomy" id="861299"/>
    <lineage>
        <taxon>Bacteria</taxon>
        <taxon>Pseudomonadati</taxon>
        <taxon>Gemmatimonadota</taxon>
        <taxon>Gemmatimonadia</taxon>
        <taxon>Gemmatimonadales</taxon>
        <taxon>Gemmatimonadaceae</taxon>
        <taxon>Gemmatirosa</taxon>
    </lineage>
</organism>
<dbReference type="GO" id="GO:0015288">
    <property type="term" value="F:porin activity"/>
    <property type="evidence" value="ECO:0007669"/>
    <property type="project" value="TreeGrafter"/>
</dbReference>
<dbReference type="OrthoDB" id="9809994at2"/>
<dbReference type="GO" id="GO:0003677">
    <property type="term" value="F:DNA binding"/>
    <property type="evidence" value="ECO:0007669"/>
    <property type="project" value="UniProtKB-UniRule"/>
</dbReference>
<geneLocation type="plasmid" evidence="15 16">
    <name>2</name>
</geneLocation>
<keyword evidence="6" id="KW-0805">Transcription regulation</keyword>
<feature type="region of interest" description="Disordered" evidence="13">
    <location>
        <begin position="674"/>
        <end position="693"/>
    </location>
</feature>
<evidence type="ECO:0000256" key="5">
    <source>
        <dbReference type="ARBA" id="ARBA00022692"/>
    </source>
</evidence>
<feature type="compositionally biased region" description="Low complexity" evidence="13">
    <location>
        <begin position="679"/>
        <end position="693"/>
    </location>
</feature>
<dbReference type="PATRIC" id="fig|861299.3.peg.6185"/>
<dbReference type="SUPFAM" id="SSF46689">
    <property type="entry name" value="Homeodomain-like"/>
    <property type="match status" value="1"/>
</dbReference>
<gene>
    <name evidence="15" type="ORF">J421_6127</name>
</gene>
<feature type="coiled-coil region" evidence="12">
    <location>
        <begin position="67"/>
        <end position="101"/>
    </location>
</feature>
<keyword evidence="12" id="KW-0175">Coiled coil</keyword>
<evidence type="ECO:0000256" key="12">
    <source>
        <dbReference type="SAM" id="Coils"/>
    </source>
</evidence>
<evidence type="ECO:0000256" key="13">
    <source>
        <dbReference type="SAM" id="MobiDB-lite"/>
    </source>
</evidence>